<evidence type="ECO:0000256" key="5">
    <source>
        <dbReference type="ARBA" id="ARBA00022723"/>
    </source>
</evidence>
<comment type="similarity">
    <text evidence="2 11">Belongs to the cation transport ATPase (P-type) (TC 3.A.3) family. Type IB subfamily.</text>
</comment>
<feature type="transmembrane region" description="Helical" evidence="11">
    <location>
        <begin position="331"/>
        <end position="354"/>
    </location>
</feature>
<dbReference type="Proteomes" id="UP000182264">
    <property type="component" value="Chromosome"/>
</dbReference>
<evidence type="ECO:0000313" key="13">
    <source>
        <dbReference type="EMBL" id="APG23633.1"/>
    </source>
</evidence>
<dbReference type="RefSeq" id="WP_072285446.1">
    <property type="nucleotide sequence ID" value="NZ_CP015455.1"/>
</dbReference>
<dbReference type="InterPro" id="IPR036163">
    <property type="entry name" value="HMA_dom_sf"/>
</dbReference>
<feature type="transmembrane region" description="Helical" evidence="11">
    <location>
        <begin position="704"/>
        <end position="723"/>
    </location>
</feature>
<dbReference type="FunFam" id="2.70.150.10:FF:000020">
    <property type="entry name" value="Copper-exporting P-type ATPase A"/>
    <property type="match status" value="1"/>
</dbReference>
<dbReference type="EMBL" id="CP015518">
    <property type="protein sequence ID" value="APG23633.1"/>
    <property type="molecule type" value="Genomic_DNA"/>
</dbReference>
<dbReference type="PROSITE" id="PS50846">
    <property type="entry name" value="HMA_2"/>
    <property type="match status" value="1"/>
</dbReference>
<evidence type="ECO:0000256" key="11">
    <source>
        <dbReference type="RuleBase" id="RU362081"/>
    </source>
</evidence>
<dbReference type="CDD" id="cd02094">
    <property type="entry name" value="P-type_ATPase_Cu-like"/>
    <property type="match status" value="1"/>
</dbReference>
<evidence type="ECO:0000259" key="12">
    <source>
        <dbReference type="PROSITE" id="PS50846"/>
    </source>
</evidence>
<sequence length="735" mass="78469">MSQDSTGLTRTSFGVRGMHCTTCARTLEKALSRLDGVQSVRVNFAAEKASVHYLADRLEKRQIFDAVRAAGFRPLAARSAADEARQEKSDRFWLLLAAALTLPIMPLMWWHPFGSRTLYVIVLLATAVQFSAGLTFYRGAWQAIRNRSANMDVLVALGITAAWGYSMLAGFHLFGMTGEVFFETGAMLVTFIRFGKWLEARARGRAGQALQKLLQLQADRALLLTDSGERQVPASQLQPGDLVVVLPGESVPVDGVVETGHSAVDESMVTGESLPVEKQPGSPVTGATINRGGRLVVRVQRVGEETVLAQIVRLVEDAQADRAPIQRLADAVANVFVPVIVAVAGLTLVLWYFWAHADFVFAFRMAIAVLVIACPCSLGLATPTAIMVGSAEGLSLGILFKRPSVLENIARLQVLLLDKTGTLTTGDFSVVDQVPLVPDNEEWLRVAAAAGASSSHPLARAVYRFAKGMSYDMPALEGVEEIGGHGLAGRFGEQKVLFGNARLMARENVDIAAVAGRADQLASAGKSLLYVAVDGRLRGLLALADTLKDSAATAITRLRGLGLTTVIISGDRREVAEAVASSLGVDGVEAEVLPDQKQAVVRRYQADGHKVGMVGDGINDAPALAAADVGIAIGSGTDVAKETGDVILVRGDVLDVARGILLGRKTLSKIRQNLFWAFFYNLIGIPVAAGLFYPSFGLFLKPEYAGLAMALSSVSVVTNSLLLRGCGERLRRHSG</sequence>
<keyword evidence="3 11" id="KW-1003">Cell membrane</keyword>
<dbReference type="InterPro" id="IPR023214">
    <property type="entry name" value="HAD_sf"/>
</dbReference>
<dbReference type="Gene3D" id="3.40.1110.10">
    <property type="entry name" value="Calcium-transporting ATPase, cytoplasmic domain N"/>
    <property type="match status" value="1"/>
</dbReference>
<dbReference type="InterPro" id="IPR036412">
    <property type="entry name" value="HAD-like_sf"/>
</dbReference>
<dbReference type="GO" id="GO:0005507">
    <property type="term" value="F:copper ion binding"/>
    <property type="evidence" value="ECO:0007669"/>
    <property type="project" value="TreeGrafter"/>
</dbReference>
<feature type="domain" description="HMA" evidence="12">
    <location>
        <begin position="9"/>
        <end position="75"/>
    </location>
</feature>
<evidence type="ECO:0000256" key="1">
    <source>
        <dbReference type="ARBA" id="ARBA00004651"/>
    </source>
</evidence>
<evidence type="ECO:0000256" key="6">
    <source>
        <dbReference type="ARBA" id="ARBA00022741"/>
    </source>
</evidence>
<name>A0A1L3GCG8_SYNAC</name>
<dbReference type="SUPFAM" id="SSF55008">
    <property type="entry name" value="HMA, heavy metal-associated domain"/>
    <property type="match status" value="1"/>
</dbReference>
<dbReference type="KEGG" id="pace:A6070_08915"/>
<dbReference type="InterPro" id="IPR027256">
    <property type="entry name" value="P-typ_ATPase_IB"/>
</dbReference>
<feature type="transmembrane region" description="Helical" evidence="11">
    <location>
        <begin position="117"/>
        <end position="141"/>
    </location>
</feature>
<dbReference type="SFLD" id="SFLDG00002">
    <property type="entry name" value="C1.7:_P-type_atpase_like"/>
    <property type="match status" value="1"/>
</dbReference>
<dbReference type="SFLD" id="SFLDS00003">
    <property type="entry name" value="Haloacid_Dehalogenase"/>
    <property type="match status" value="1"/>
</dbReference>
<dbReference type="OrthoDB" id="9759222at2"/>
<dbReference type="InterPro" id="IPR008250">
    <property type="entry name" value="ATPase_P-typ_transduc_dom_A_sf"/>
</dbReference>
<keyword evidence="9 11" id="KW-1133">Transmembrane helix</keyword>
<dbReference type="GO" id="GO:0043682">
    <property type="term" value="F:P-type divalent copper transporter activity"/>
    <property type="evidence" value="ECO:0007669"/>
    <property type="project" value="TreeGrafter"/>
</dbReference>
<dbReference type="Pfam" id="PF00403">
    <property type="entry name" value="HMA"/>
    <property type="match status" value="1"/>
</dbReference>
<feature type="transmembrane region" description="Helical" evidence="11">
    <location>
        <begin position="674"/>
        <end position="692"/>
    </location>
</feature>
<dbReference type="InterPro" id="IPR018303">
    <property type="entry name" value="ATPase_P-typ_P_site"/>
</dbReference>
<dbReference type="PANTHER" id="PTHR43520:SF8">
    <property type="entry name" value="P-TYPE CU(+) TRANSPORTER"/>
    <property type="match status" value="1"/>
</dbReference>
<evidence type="ECO:0000256" key="3">
    <source>
        <dbReference type="ARBA" id="ARBA00022475"/>
    </source>
</evidence>
<organism evidence="13 14">
    <name type="scientific">Syntrophotalea acetylenica</name>
    <name type="common">Pelobacter acetylenicus</name>
    <dbReference type="NCBI Taxonomy" id="29542"/>
    <lineage>
        <taxon>Bacteria</taxon>
        <taxon>Pseudomonadati</taxon>
        <taxon>Thermodesulfobacteriota</taxon>
        <taxon>Desulfuromonadia</taxon>
        <taxon>Desulfuromonadales</taxon>
        <taxon>Syntrophotaleaceae</taxon>
        <taxon>Syntrophotalea</taxon>
    </lineage>
</organism>
<evidence type="ECO:0000256" key="7">
    <source>
        <dbReference type="ARBA" id="ARBA00022840"/>
    </source>
</evidence>
<dbReference type="Pfam" id="PF00702">
    <property type="entry name" value="Hydrolase"/>
    <property type="match status" value="1"/>
</dbReference>
<reference evidence="13 14" key="1">
    <citation type="journal article" date="2017" name="Genome Announc.">
        <title>Complete Genome Sequences of Two Acetylene-Fermenting Pelobacter acetylenicus Strains.</title>
        <authorList>
            <person name="Sutton J.M."/>
            <person name="Baesman S.M."/>
            <person name="Fierst J.L."/>
            <person name="Poret-Peterson A.T."/>
            <person name="Oremland R.S."/>
            <person name="Dunlap D.S."/>
            <person name="Akob D.M."/>
        </authorList>
    </citation>
    <scope>NUCLEOTIDE SEQUENCE [LARGE SCALE GENOMIC DNA]</scope>
    <source>
        <strain evidence="13 14">DSM 3247</strain>
    </source>
</reference>
<dbReference type="InterPro" id="IPR017969">
    <property type="entry name" value="Heavy-metal-associated_CS"/>
</dbReference>
<dbReference type="Gene3D" id="3.40.50.1000">
    <property type="entry name" value="HAD superfamily/HAD-like"/>
    <property type="match status" value="1"/>
</dbReference>
<dbReference type="GO" id="GO:0016887">
    <property type="term" value="F:ATP hydrolysis activity"/>
    <property type="evidence" value="ECO:0007669"/>
    <property type="project" value="InterPro"/>
</dbReference>
<dbReference type="Pfam" id="PF00122">
    <property type="entry name" value="E1-E2_ATPase"/>
    <property type="match status" value="1"/>
</dbReference>
<dbReference type="NCBIfam" id="TIGR01511">
    <property type="entry name" value="ATPase-IB1_Cu"/>
    <property type="match status" value="1"/>
</dbReference>
<dbReference type="NCBIfam" id="TIGR01494">
    <property type="entry name" value="ATPase_P-type"/>
    <property type="match status" value="1"/>
</dbReference>
<dbReference type="PRINTS" id="PR00119">
    <property type="entry name" value="CATATPASE"/>
</dbReference>
<dbReference type="InterPro" id="IPR059000">
    <property type="entry name" value="ATPase_P-type_domA"/>
</dbReference>
<dbReference type="GO" id="GO:0055070">
    <property type="term" value="P:copper ion homeostasis"/>
    <property type="evidence" value="ECO:0007669"/>
    <property type="project" value="TreeGrafter"/>
</dbReference>
<evidence type="ECO:0000256" key="10">
    <source>
        <dbReference type="ARBA" id="ARBA00023136"/>
    </source>
</evidence>
<keyword evidence="10 11" id="KW-0472">Membrane</keyword>
<keyword evidence="8" id="KW-1278">Translocase</keyword>
<feature type="transmembrane region" description="Helical" evidence="11">
    <location>
        <begin position="180"/>
        <end position="198"/>
    </location>
</feature>
<dbReference type="SUPFAM" id="SSF81665">
    <property type="entry name" value="Calcium ATPase, transmembrane domain M"/>
    <property type="match status" value="1"/>
</dbReference>
<evidence type="ECO:0000313" key="14">
    <source>
        <dbReference type="Proteomes" id="UP000182264"/>
    </source>
</evidence>
<feature type="transmembrane region" description="Helical" evidence="11">
    <location>
        <begin position="153"/>
        <end position="174"/>
    </location>
</feature>
<evidence type="ECO:0000256" key="8">
    <source>
        <dbReference type="ARBA" id="ARBA00022967"/>
    </source>
</evidence>
<proteinExistence type="inferred from homology"/>
<dbReference type="CDD" id="cd00371">
    <property type="entry name" value="HMA"/>
    <property type="match status" value="1"/>
</dbReference>
<dbReference type="Gene3D" id="3.30.70.100">
    <property type="match status" value="1"/>
</dbReference>
<dbReference type="InterPro" id="IPR001757">
    <property type="entry name" value="P_typ_ATPase"/>
</dbReference>
<keyword evidence="5 11" id="KW-0479">Metal-binding</keyword>
<dbReference type="SUPFAM" id="SSF56784">
    <property type="entry name" value="HAD-like"/>
    <property type="match status" value="1"/>
</dbReference>
<dbReference type="AlphaFoldDB" id="A0A1L3GCG8"/>
<keyword evidence="14" id="KW-1185">Reference proteome</keyword>
<evidence type="ECO:0000256" key="4">
    <source>
        <dbReference type="ARBA" id="ARBA00022692"/>
    </source>
</evidence>
<keyword evidence="7 11" id="KW-0067">ATP-binding</keyword>
<protein>
    <submittedName>
        <fullName evidence="13">Copper-translocating P-type ATPase</fullName>
    </submittedName>
</protein>
<dbReference type="STRING" id="29542.A6070_08915"/>
<dbReference type="PROSITE" id="PS01047">
    <property type="entry name" value="HMA_1"/>
    <property type="match status" value="1"/>
</dbReference>
<gene>
    <name evidence="13" type="ORF">A7E75_00310</name>
</gene>
<dbReference type="FunFam" id="3.30.70.100:FF:000001">
    <property type="entry name" value="ATPase copper transporting beta"/>
    <property type="match status" value="1"/>
</dbReference>
<accession>A0A1L3GCG8</accession>
<dbReference type="PANTHER" id="PTHR43520">
    <property type="entry name" value="ATP7, ISOFORM B"/>
    <property type="match status" value="1"/>
</dbReference>
<dbReference type="InterPro" id="IPR023299">
    <property type="entry name" value="ATPase_P-typ_cyto_dom_N"/>
</dbReference>
<dbReference type="GO" id="GO:0060003">
    <property type="term" value="P:copper ion export"/>
    <property type="evidence" value="ECO:0007669"/>
    <property type="project" value="UniProtKB-ARBA"/>
</dbReference>
<dbReference type="GO" id="GO:0005524">
    <property type="term" value="F:ATP binding"/>
    <property type="evidence" value="ECO:0007669"/>
    <property type="project" value="UniProtKB-UniRule"/>
</dbReference>
<dbReference type="InterPro" id="IPR023298">
    <property type="entry name" value="ATPase_P-typ_TM_dom_sf"/>
</dbReference>
<comment type="subcellular location">
    <subcellularLocation>
        <location evidence="1">Cell membrane</location>
        <topology evidence="1">Multi-pass membrane protein</topology>
    </subcellularLocation>
</comment>
<evidence type="ECO:0000256" key="9">
    <source>
        <dbReference type="ARBA" id="ARBA00022989"/>
    </source>
</evidence>
<dbReference type="SUPFAM" id="SSF81653">
    <property type="entry name" value="Calcium ATPase, transduction domain A"/>
    <property type="match status" value="1"/>
</dbReference>
<evidence type="ECO:0000256" key="2">
    <source>
        <dbReference type="ARBA" id="ARBA00006024"/>
    </source>
</evidence>
<dbReference type="SFLD" id="SFLDF00027">
    <property type="entry name" value="p-type_atpase"/>
    <property type="match status" value="1"/>
</dbReference>
<feature type="transmembrane region" description="Helical" evidence="11">
    <location>
        <begin position="92"/>
        <end position="111"/>
    </location>
</feature>
<dbReference type="InterPro" id="IPR006121">
    <property type="entry name" value="HMA_dom"/>
</dbReference>
<keyword evidence="4 11" id="KW-0812">Transmembrane</keyword>
<dbReference type="NCBIfam" id="TIGR01525">
    <property type="entry name" value="ATPase-IB_hvy"/>
    <property type="match status" value="1"/>
</dbReference>
<dbReference type="Gene3D" id="2.70.150.10">
    <property type="entry name" value="Calcium-transporting ATPase, cytoplasmic transduction domain A"/>
    <property type="match status" value="1"/>
</dbReference>
<keyword evidence="6 11" id="KW-0547">Nucleotide-binding</keyword>
<dbReference type="GO" id="GO:0005886">
    <property type="term" value="C:plasma membrane"/>
    <property type="evidence" value="ECO:0007669"/>
    <property type="project" value="UniProtKB-SubCell"/>
</dbReference>
<feature type="transmembrane region" description="Helical" evidence="11">
    <location>
        <begin position="360"/>
        <end position="381"/>
    </location>
</feature>
<dbReference type="InterPro" id="IPR044492">
    <property type="entry name" value="P_typ_ATPase_HD_dom"/>
</dbReference>
<dbReference type="PROSITE" id="PS00154">
    <property type="entry name" value="ATPASE_E1_E2"/>
    <property type="match status" value="1"/>
</dbReference>